<dbReference type="EnsemblMetazoa" id="OVOC4419.1">
    <property type="protein sequence ID" value="OVOC4419.1"/>
    <property type="gene ID" value="WBGene00241228"/>
</dbReference>
<evidence type="ECO:0000256" key="3">
    <source>
        <dbReference type="ARBA" id="ARBA00022448"/>
    </source>
</evidence>
<organism evidence="10 11">
    <name type="scientific">Onchocerca volvulus</name>
    <dbReference type="NCBI Taxonomy" id="6282"/>
    <lineage>
        <taxon>Eukaryota</taxon>
        <taxon>Metazoa</taxon>
        <taxon>Ecdysozoa</taxon>
        <taxon>Nematoda</taxon>
        <taxon>Chromadorea</taxon>
        <taxon>Rhabditida</taxon>
        <taxon>Spirurina</taxon>
        <taxon>Spiruromorpha</taxon>
        <taxon>Filarioidea</taxon>
        <taxon>Onchocercidae</taxon>
        <taxon>Onchocerca</taxon>
    </lineage>
</organism>
<dbReference type="InterPro" id="IPR000194">
    <property type="entry name" value="ATPase_F1/V1/A1_a/bsu_nucl-bd"/>
</dbReference>
<sequence length="148" mass="16895">MPSVVKLLDNVNESSYGFVYGVSGPGNSNCGQLGRHAIPNWLVKSFVWEVIMRQFNSSNNRSSGIENYHLVARLASFYERAGRVKCLESLEREGSVTIVLIYANPVMSAILGFVQVFRGLDKKFAERKYFPSINWFISYRLVLLFMHF</sequence>
<dbReference type="GO" id="GO:0005765">
    <property type="term" value="C:lysosomal membrane"/>
    <property type="evidence" value="ECO:0007669"/>
    <property type="project" value="TreeGrafter"/>
</dbReference>
<dbReference type="Gene3D" id="3.40.50.300">
    <property type="entry name" value="P-loop containing nucleotide triphosphate hydrolases"/>
    <property type="match status" value="1"/>
</dbReference>
<dbReference type="PANTHER" id="PTHR43607">
    <property type="entry name" value="V-TYPE PROTON ATPASE CATALYTIC SUBUNIT A"/>
    <property type="match status" value="1"/>
</dbReference>
<keyword evidence="8" id="KW-1133">Transmembrane helix</keyword>
<evidence type="ECO:0000256" key="6">
    <source>
        <dbReference type="ARBA" id="ARBA00022967"/>
    </source>
</evidence>
<accession>A0A8R1XXT0</accession>
<evidence type="ECO:0000313" key="11">
    <source>
        <dbReference type="Proteomes" id="UP000024404"/>
    </source>
</evidence>
<reference evidence="10" key="2">
    <citation type="submission" date="2022-06" db="UniProtKB">
        <authorList>
            <consortium name="EnsemblMetazoa"/>
        </authorList>
    </citation>
    <scope>IDENTIFICATION</scope>
</reference>
<keyword evidence="8" id="KW-0472">Membrane</keyword>
<evidence type="ECO:0000256" key="8">
    <source>
        <dbReference type="SAM" id="Phobius"/>
    </source>
</evidence>
<evidence type="ECO:0000256" key="5">
    <source>
        <dbReference type="ARBA" id="ARBA00022840"/>
    </source>
</evidence>
<dbReference type="InterPro" id="IPR022878">
    <property type="entry name" value="V-ATPase_asu"/>
</dbReference>
<dbReference type="EMBL" id="CMVM020000131">
    <property type="status" value="NOT_ANNOTATED_CDS"/>
    <property type="molecule type" value="Genomic_DNA"/>
</dbReference>
<comment type="similarity">
    <text evidence="1">Belongs to the ATPase alpha/beta chains family.</text>
</comment>
<protein>
    <recommendedName>
        <fullName evidence="2">H(+)-transporting two-sector ATPase</fullName>
        <ecNumber evidence="2">7.1.2.2</ecNumber>
    </recommendedName>
</protein>
<keyword evidence="7" id="KW-0406">Ion transport</keyword>
<keyword evidence="5" id="KW-0067">ATP-binding</keyword>
<keyword evidence="6" id="KW-1278">Translocase</keyword>
<evidence type="ECO:0000259" key="9">
    <source>
        <dbReference type="Pfam" id="PF00006"/>
    </source>
</evidence>
<dbReference type="AlphaFoldDB" id="A0A8R1XXT0"/>
<dbReference type="SUPFAM" id="SSF52540">
    <property type="entry name" value="P-loop containing nucleoside triphosphate hydrolases"/>
    <property type="match status" value="1"/>
</dbReference>
<dbReference type="PANTHER" id="PTHR43607:SF1">
    <property type="entry name" value="H(+)-TRANSPORTING TWO-SECTOR ATPASE"/>
    <property type="match status" value="1"/>
</dbReference>
<proteinExistence type="inferred from homology"/>
<dbReference type="GO" id="GO:0046961">
    <property type="term" value="F:proton-transporting ATPase activity, rotational mechanism"/>
    <property type="evidence" value="ECO:0007669"/>
    <property type="project" value="InterPro"/>
</dbReference>
<evidence type="ECO:0000256" key="1">
    <source>
        <dbReference type="ARBA" id="ARBA00008936"/>
    </source>
</evidence>
<evidence type="ECO:0000256" key="7">
    <source>
        <dbReference type="ARBA" id="ARBA00023065"/>
    </source>
</evidence>
<keyword evidence="11" id="KW-1185">Reference proteome</keyword>
<dbReference type="GO" id="GO:0046034">
    <property type="term" value="P:ATP metabolic process"/>
    <property type="evidence" value="ECO:0007669"/>
    <property type="project" value="InterPro"/>
</dbReference>
<keyword evidence="4" id="KW-0547">Nucleotide-binding</keyword>
<dbReference type="EC" id="7.1.2.2" evidence="2"/>
<reference evidence="11" key="1">
    <citation type="submission" date="2013-10" db="EMBL/GenBank/DDBJ databases">
        <title>Genome sequencing of Onchocerca volvulus.</title>
        <authorList>
            <person name="Cotton J."/>
            <person name="Tsai J."/>
            <person name="Stanley E."/>
            <person name="Tracey A."/>
            <person name="Holroyd N."/>
            <person name="Lustigman S."/>
            <person name="Berriman M."/>
        </authorList>
    </citation>
    <scope>NUCLEOTIDE SEQUENCE</scope>
</reference>
<dbReference type="GO" id="GO:0005524">
    <property type="term" value="F:ATP binding"/>
    <property type="evidence" value="ECO:0007669"/>
    <property type="project" value="UniProtKB-KW"/>
</dbReference>
<feature type="transmembrane region" description="Helical" evidence="8">
    <location>
        <begin position="97"/>
        <end position="117"/>
    </location>
</feature>
<evidence type="ECO:0000256" key="4">
    <source>
        <dbReference type="ARBA" id="ARBA00022741"/>
    </source>
</evidence>
<name>A0A8R1XXT0_ONCVO</name>
<evidence type="ECO:0000256" key="2">
    <source>
        <dbReference type="ARBA" id="ARBA00012473"/>
    </source>
</evidence>
<dbReference type="Proteomes" id="UP000024404">
    <property type="component" value="Unassembled WGS sequence"/>
</dbReference>
<evidence type="ECO:0000313" key="10">
    <source>
        <dbReference type="EnsemblMetazoa" id="OVOC4419.1"/>
    </source>
</evidence>
<dbReference type="Pfam" id="PF00006">
    <property type="entry name" value="ATP-synt_ab"/>
    <property type="match status" value="1"/>
</dbReference>
<dbReference type="InterPro" id="IPR027417">
    <property type="entry name" value="P-loop_NTPase"/>
</dbReference>
<keyword evidence="8" id="KW-0812">Transmembrane</keyword>
<feature type="domain" description="ATPase F1/V1/A1 complex alpha/beta subunit nucleotide-binding" evidence="9">
    <location>
        <begin position="52"/>
        <end position="139"/>
    </location>
</feature>
<keyword evidence="3" id="KW-0813">Transport</keyword>